<dbReference type="AlphaFoldDB" id="A0A4Y2UAM2"/>
<keyword evidence="3" id="KW-1185">Reference proteome</keyword>
<feature type="compositionally biased region" description="Polar residues" evidence="1">
    <location>
        <begin position="76"/>
        <end position="86"/>
    </location>
</feature>
<feature type="region of interest" description="Disordered" evidence="1">
    <location>
        <begin position="65"/>
        <end position="125"/>
    </location>
</feature>
<organism evidence="2 3">
    <name type="scientific">Araneus ventricosus</name>
    <name type="common">Orbweaver spider</name>
    <name type="synonym">Epeira ventricosa</name>
    <dbReference type="NCBI Taxonomy" id="182803"/>
    <lineage>
        <taxon>Eukaryota</taxon>
        <taxon>Metazoa</taxon>
        <taxon>Ecdysozoa</taxon>
        <taxon>Arthropoda</taxon>
        <taxon>Chelicerata</taxon>
        <taxon>Arachnida</taxon>
        <taxon>Araneae</taxon>
        <taxon>Araneomorphae</taxon>
        <taxon>Entelegynae</taxon>
        <taxon>Araneoidea</taxon>
        <taxon>Araneidae</taxon>
        <taxon>Araneus</taxon>
    </lineage>
</organism>
<comment type="caution">
    <text evidence="2">The sequence shown here is derived from an EMBL/GenBank/DDBJ whole genome shotgun (WGS) entry which is preliminary data.</text>
</comment>
<name>A0A4Y2UAM2_ARAVE</name>
<gene>
    <name evidence="2" type="ORF">AVEN_235893_1</name>
</gene>
<feature type="compositionally biased region" description="Basic and acidic residues" evidence="1">
    <location>
        <begin position="88"/>
        <end position="114"/>
    </location>
</feature>
<feature type="compositionally biased region" description="Polar residues" evidence="1">
    <location>
        <begin position="116"/>
        <end position="125"/>
    </location>
</feature>
<protein>
    <submittedName>
        <fullName evidence="2">Uncharacterized protein</fullName>
    </submittedName>
</protein>
<evidence type="ECO:0000313" key="2">
    <source>
        <dbReference type="EMBL" id="GBO09121.1"/>
    </source>
</evidence>
<dbReference type="Proteomes" id="UP000499080">
    <property type="component" value="Unassembled WGS sequence"/>
</dbReference>
<sequence length="125" mass="14049">MFQVVSEIKILSLPGLPKPVADSQTQEVPAAFENDACTTTSLIDDFLETKAFQDILVEISPLPISSNKDTKREKSVQVQKSKQITPRYSKEDSKTTKAKIELKSEKKREKEAKRLVTSSELKPLK</sequence>
<accession>A0A4Y2UAM2</accession>
<evidence type="ECO:0000256" key="1">
    <source>
        <dbReference type="SAM" id="MobiDB-lite"/>
    </source>
</evidence>
<dbReference type="EMBL" id="BGPR01034648">
    <property type="protein sequence ID" value="GBO09121.1"/>
    <property type="molecule type" value="Genomic_DNA"/>
</dbReference>
<proteinExistence type="predicted"/>
<reference evidence="2 3" key="1">
    <citation type="journal article" date="2019" name="Sci. Rep.">
        <title>Orb-weaving spider Araneus ventricosus genome elucidates the spidroin gene catalogue.</title>
        <authorList>
            <person name="Kono N."/>
            <person name="Nakamura H."/>
            <person name="Ohtoshi R."/>
            <person name="Moran D.A.P."/>
            <person name="Shinohara A."/>
            <person name="Yoshida Y."/>
            <person name="Fujiwara M."/>
            <person name="Mori M."/>
            <person name="Tomita M."/>
            <person name="Arakawa K."/>
        </authorList>
    </citation>
    <scope>NUCLEOTIDE SEQUENCE [LARGE SCALE GENOMIC DNA]</scope>
</reference>
<evidence type="ECO:0000313" key="3">
    <source>
        <dbReference type="Proteomes" id="UP000499080"/>
    </source>
</evidence>